<dbReference type="KEGG" id="bgp:BGL_1c09390"/>
<evidence type="ECO:0000256" key="5">
    <source>
        <dbReference type="HAMAP-Rule" id="MF_00014"/>
    </source>
</evidence>
<evidence type="ECO:0000313" key="9">
    <source>
        <dbReference type="EMBL" id="AJK45468.1"/>
    </source>
</evidence>
<comment type="subcellular location">
    <subcellularLocation>
        <location evidence="5">Cytoplasm</location>
    </subcellularLocation>
</comment>
<reference evidence="10" key="1">
    <citation type="submission" date="2011-03" db="EMBL/GenBank/DDBJ databases">
        <authorList>
            <person name="Voget S."/>
            <person name="Streit W.R."/>
            <person name="Jaeger K.E."/>
            <person name="Daniel R."/>
        </authorList>
    </citation>
    <scope>NUCLEOTIDE SEQUENCE [LARGE SCALE GENOMIC DNA]</scope>
    <source>
        <strain evidence="10">PG1</strain>
    </source>
</reference>
<gene>
    <name evidence="5 9" type="primary">rimM</name>
    <name evidence="9" type="ORF">BGL_1c09390</name>
</gene>
<accession>A0A0B6RQ37</accession>
<dbReference type="GO" id="GO:0043022">
    <property type="term" value="F:ribosome binding"/>
    <property type="evidence" value="ECO:0007669"/>
    <property type="project" value="InterPro"/>
</dbReference>
<dbReference type="NCBIfam" id="TIGR02273">
    <property type="entry name" value="16S_RimM"/>
    <property type="match status" value="1"/>
</dbReference>
<feature type="compositionally biased region" description="Basic and acidic residues" evidence="6">
    <location>
        <begin position="26"/>
        <end position="39"/>
    </location>
</feature>
<dbReference type="GO" id="GO:0042274">
    <property type="term" value="P:ribosomal small subunit biogenesis"/>
    <property type="evidence" value="ECO:0007669"/>
    <property type="project" value="UniProtKB-UniRule"/>
</dbReference>
<sequence>MSGHDSSGDAKRGTREASQFGVFVRKPVERAPAKGDAKPEAAGGNPGHASASIEPAQSWPDDAVEVGAIVDAYGLKGWVKVVPHAGAGRGGDALLKARLWWLGKDAERLSAQVTQSKLHADTVVAHPAGLVDRDQALALRGYRVFVRREDFPALDTDEFYWVDLIGLQVVNEAGVALGHVGDMIDNGVHSIMRVDYPASGKDGRPVTGERLIPFVGVYVKTVDQVAKRIVVDWEADY</sequence>
<evidence type="ECO:0000259" key="8">
    <source>
        <dbReference type="Pfam" id="PF24986"/>
    </source>
</evidence>
<dbReference type="PANTHER" id="PTHR33692">
    <property type="entry name" value="RIBOSOME MATURATION FACTOR RIMM"/>
    <property type="match status" value="1"/>
</dbReference>
<dbReference type="GO" id="GO:0005737">
    <property type="term" value="C:cytoplasm"/>
    <property type="evidence" value="ECO:0007669"/>
    <property type="project" value="UniProtKB-SubCell"/>
</dbReference>
<dbReference type="InterPro" id="IPR056792">
    <property type="entry name" value="PRC_RimM"/>
</dbReference>
<dbReference type="InterPro" id="IPR002676">
    <property type="entry name" value="RimM_N"/>
</dbReference>
<dbReference type="EMBL" id="CP002580">
    <property type="protein sequence ID" value="AJK45468.1"/>
    <property type="molecule type" value="Genomic_DNA"/>
</dbReference>
<evidence type="ECO:0000259" key="7">
    <source>
        <dbReference type="Pfam" id="PF01782"/>
    </source>
</evidence>
<keyword evidence="10" id="KW-1185">Reference proteome</keyword>
<dbReference type="Gene3D" id="2.40.30.60">
    <property type="entry name" value="RimM"/>
    <property type="match status" value="1"/>
</dbReference>
<proteinExistence type="inferred from homology"/>
<keyword evidence="1 5" id="KW-0963">Cytoplasm</keyword>
<evidence type="ECO:0000256" key="6">
    <source>
        <dbReference type="SAM" id="MobiDB-lite"/>
    </source>
</evidence>
<dbReference type="AlphaFoldDB" id="A0A0B6RQ37"/>
<dbReference type="Pfam" id="PF01782">
    <property type="entry name" value="RimM"/>
    <property type="match status" value="1"/>
</dbReference>
<dbReference type="InterPro" id="IPR036976">
    <property type="entry name" value="RimM_N_sf"/>
</dbReference>
<comment type="function">
    <text evidence="5">An accessory protein needed during the final step in the assembly of 30S ribosomal subunit, possibly for assembly of the head region. Essential for efficient processing of 16S rRNA. May be needed both before and after RbfA during the maturation of 16S rRNA. It has affinity for free ribosomal 30S subunits but not for 70S ribosomes.</text>
</comment>
<dbReference type="Proteomes" id="UP000031838">
    <property type="component" value="Chromosome 1"/>
</dbReference>
<dbReference type="PANTHER" id="PTHR33692:SF1">
    <property type="entry name" value="RIBOSOME MATURATION FACTOR RIMM"/>
    <property type="match status" value="1"/>
</dbReference>
<feature type="compositionally biased region" description="Basic and acidic residues" evidence="6">
    <location>
        <begin position="1"/>
        <end position="15"/>
    </location>
</feature>
<dbReference type="SUPFAM" id="SSF50447">
    <property type="entry name" value="Translation proteins"/>
    <property type="match status" value="1"/>
</dbReference>
<dbReference type="InterPro" id="IPR009000">
    <property type="entry name" value="Transl_B-barrel_sf"/>
</dbReference>
<protein>
    <recommendedName>
        <fullName evidence="5">Ribosome maturation factor RimM</fullName>
    </recommendedName>
</protein>
<dbReference type="HOGENOM" id="CLU_077636_1_0_4"/>
<keyword evidence="4 5" id="KW-0143">Chaperone</keyword>
<keyword evidence="3 5" id="KW-0698">rRNA processing</keyword>
<evidence type="ECO:0000256" key="4">
    <source>
        <dbReference type="ARBA" id="ARBA00023186"/>
    </source>
</evidence>
<dbReference type="InterPro" id="IPR011033">
    <property type="entry name" value="PRC_barrel-like_sf"/>
</dbReference>
<dbReference type="Pfam" id="PF24986">
    <property type="entry name" value="PRC_RimM"/>
    <property type="match status" value="1"/>
</dbReference>
<reference evidence="9 10" key="2">
    <citation type="journal article" date="2016" name="Appl. Microbiol. Biotechnol.">
        <title>Mutations improving production and secretion of extracellular lipase by Burkholderia glumae PG1.</title>
        <authorList>
            <person name="Knapp A."/>
            <person name="Voget S."/>
            <person name="Gao R."/>
            <person name="Zaburannyi N."/>
            <person name="Krysciak D."/>
            <person name="Breuer M."/>
            <person name="Hauer B."/>
            <person name="Streit W.R."/>
            <person name="Muller R."/>
            <person name="Daniel R."/>
            <person name="Jaeger K.E."/>
        </authorList>
    </citation>
    <scope>NUCLEOTIDE SEQUENCE [LARGE SCALE GENOMIC DNA]</scope>
    <source>
        <strain evidence="9 10">PG1</strain>
    </source>
</reference>
<organism evidence="9 10">
    <name type="scientific">Burkholderia plantarii</name>
    <dbReference type="NCBI Taxonomy" id="41899"/>
    <lineage>
        <taxon>Bacteria</taxon>
        <taxon>Pseudomonadati</taxon>
        <taxon>Pseudomonadota</taxon>
        <taxon>Betaproteobacteria</taxon>
        <taxon>Burkholderiales</taxon>
        <taxon>Burkholderiaceae</taxon>
        <taxon>Burkholderia</taxon>
    </lineage>
</organism>
<dbReference type="HAMAP" id="MF_00014">
    <property type="entry name" value="Ribosome_mat_RimM"/>
    <property type="match status" value="1"/>
</dbReference>
<feature type="region of interest" description="Disordered" evidence="6">
    <location>
        <begin position="1"/>
        <end position="54"/>
    </location>
</feature>
<feature type="domain" description="Ribosome maturation factor RimM PRC barrel" evidence="8">
    <location>
        <begin position="161"/>
        <end position="235"/>
    </location>
</feature>
<comment type="domain">
    <text evidence="5">The PRC barrel domain binds ribosomal protein uS19.</text>
</comment>
<comment type="subunit">
    <text evidence="5">Binds ribosomal protein uS19.</text>
</comment>
<comment type="similarity">
    <text evidence="5">Belongs to the RimM family.</text>
</comment>
<name>A0A0B6RQ37_BURPL</name>
<evidence type="ECO:0000256" key="2">
    <source>
        <dbReference type="ARBA" id="ARBA00022517"/>
    </source>
</evidence>
<dbReference type="RefSeq" id="WP_042624181.1">
    <property type="nucleotide sequence ID" value="NZ_CP002580.1"/>
</dbReference>
<feature type="domain" description="RimM N-terminal" evidence="7">
    <location>
        <begin position="66"/>
        <end position="150"/>
    </location>
</feature>
<evidence type="ECO:0000256" key="1">
    <source>
        <dbReference type="ARBA" id="ARBA00022490"/>
    </source>
</evidence>
<dbReference type="GO" id="GO:0005840">
    <property type="term" value="C:ribosome"/>
    <property type="evidence" value="ECO:0007669"/>
    <property type="project" value="InterPro"/>
</dbReference>
<evidence type="ECO:0000256" key="3">
    <source>
        <dbReference type="ARBA" id="ARBA00022552"/>
    </source>
</evidence>
<evidence type="ECO:0000313" key="10">
    <source>
        <dbReference type="Proteomes" id="UP000031838"/>
    </source>
</evidence>
<dbReference type="GO" id="GO:0006364">
    <property type="term" value="P:rRNA processing"/>
    <property type="evidence" value="ECO:0007669"/>
    <property type="project" value="UniProtKB-UniRule"/>
</dbReference>
<dbReference type="Gene3D" id="2.30.30.240">
    <property type="entry name" value="PRC-barrel domain"/>
    <property type="match status" value="1"/>
</dbReference>
<dbReference type="InterPro" id="IPR011961">
    <property type="entry name" value="RimM"/>
</dbReference>
<keyword evidence="2 5" id="KW-0690">Ribosome biogenesis</keyword>
<dbReference type="SUPFAM" id="SSF50346">
    <property type="entry name" value="PRC-barrel domain"/>
    <property type="match status" value="1"/>
</dbReference>